<dbReference type="GeneID" id="87955848"/>
<organism evidence="1 2">
    <name type="scientific">Kwoniella shivajii</name>
    <dbReference type="NCBI Taxonomy" id="564305"/>
    <lineage>
        <taxon>Eukaryota</taxon>
        <taxon>Fungi</taxon>
        <taxon>Dikarya</taxon>
        <taxon>Basidiomycota</taxon>
        <taxon>Agaricomycotina</taxon>
        <taxon>Tremellomycetes</taxon>
        <taxon>Tremellales</taxon>
        <taxon>Cryptococcaceae</taxon>
        <taxon>Kwoniella</taxon>
    </lineage>
</organism>
<protein>
    <submittedName>
        <fullName evidence="1">Uncharacterized protein</fullName>
    </submittedName>
</protein>
<dbReference type="Pfam" id="PF04525">
    <property type="entry name" value="LOR"/>
    <property type="match status" value="1"/>
</dbReference>
<name>A0ABZ1D043_9TREE</name>
<evidence type="ECO:0000313" key="2">
    <source>
        <dbReference type="Proteomes" id="UP001329825"/>
    </source>
</evidence>
<keyword evidence="2" id="KW-1185">Reference proteome</keyword>
<dbReference type="RefSeq" id="XP_062791494.1">
    <property type="nucleotide sequence ID" value="XM_062935443.1"/>
</dbReference>
<sequence>MTKLAIPIELSPPSKWVGFDEARTFPETTTLSVHTHLLDIRGGNYDVMNDAGEVILRGKCQFASTILGVDCTLTDAKGDFLFKMDDREADGHLKGYDQKDNEIFWLARTVLFKVKPLIKVKSDSCTIEWHVAIAQHPEGPQGLSLVFDNPANPVDMGMSGTHQGLELVLIGNEYDPLHRDNWRGESYIRTNNEVIGWVSSKPFLAQERTVVITKNVDYTLVLALVIAVDVMHPVIR</sequence>
<accession>A0ABZ1D043</accession>
<dbReference type="EMBL" id="CP141884">
    <property type="protein sequence ID" value="WRT66754.1"/>
    <property type="molecule type" value="Genomic_DNA"/>
</dbReference>
<dbReference type="Gene3D" id="2.40.160.200">
    <property type="entry name" value="LURP1-related"/>
    <property type="match status" value="1"/>
</dbReference>
<dbReference type="Proteomes" id="UP001329825">
    <property type="component" value="Chromosome 4"/>
</dbReference>
<dbReference type="InterPro" id="IPR038595">
    <property type="entry name" value="LOR_sf"/>
</dbReference>
<dbReference type="InterPro" id="IPR007612">
    <property type="entry name" value="LOR"/>
</dbReference>
<proteinExistence type="predicted"/>
<reference evidence="1 2" key="1">
    <citation type="submission" date="2024-01" db="EMBL/GenBank/DDBJ databases">
        <title>Comparative genomics of Cryptococcus and Kwoniella reveals pathogenesis evolution and contrasting modes of karyotype evolution via chromosome fusion or intercentromeric recombination.</title>
        <authorList>
            <person name="Coelho M.A."/>
            <person name="David-Palma M."/>
            <person name="Shea T."/>
            <person name="Bowers K."/>
            <person name="McGinley-Smith S."/>
            <person name="Mohammad A.W."/>
            <person name="Gnirke A."/>
            <person name="Yurkov A.M."/>
            <person name="Nowrousian M."/>
            <person name="Sun S."/>
            <person name="Cuomo C.A."/>
            <person name="Heitman J."/>
        </authorList>
    </citation>
    <scope>NUCLEOTIDE SEQUENCE [LARGE SCALE GENOMIC DNA]</scope>
    <source>
        <strain evidence="1">CBS 11374</strain>
    </source>
</reference>
<gene>
    <name evidence="1" type="ORF">IL334_003717</name>
</gene>
<evidence type="ECO:0000313" key="1">
    <source>
        <dbReference type="EMBL" id="WRT66754.1"/>
    </source>
</evidence>